<feature type="compositionally biased region" description="Pro residues" evidence="1">
    <location>
        <begin position="610"/>
        <end position="621"/>
    </location>
</feature>
<accession>A0A7R8ZRQ4</accession>
<feature type="compositionally biased region" description="Low complexity" evidence="1">
    <location>
        <begin position="642"/>
        <end position="656"/>
    </location>
</feature>
<name>A0A7R8ZRQ4_9CRUS</name>
<feature type="compositionally biased region" description="Basic and acidic residues" evidence="1">
    <location>
        <begin position="454"/>
        <end position="475"/>
    </location>
</feature>
<reference evidence="2" key="1">
    <citation type="submission" date="2020-11" db="EMBL/GenBank/DDBJ databases">
        <authorList>
            <person name="Tran Van P."/>
        </authorList>
    </citation>
    <scope>NUCLEOTIDE SEQUENCE</scope>
</reference>
<feature type="compositionally biased region" description="Basic and acidic residues" evidence="1">
    <location>
        <begin position="118"/>
        <end position="130"/>
    </location>
</feature>
<evidence type="ECO:0000256" key="1">
    <source>
        <dbReference type="SAM" id="MobiDB-lite"/>
    </source>
</evidence>
<dbReference type="EMBL" id="OB668988">
    <property type="protein sequence ID" value="CAD7234528.1"/>
    <property type="molecule type" value="Genomic_DNA"/>
</dbReference>
<evidence type="ECO:0000313" key="2">
    <source>
        <dbReference type="EMBL" id="CAD7234528.1"/>
    </source>
</evidence>
<feature type="compositionally biased region" description="Pro residues" evidence="1">
    <location>
        <begin position="236"/>
        <end position="246"/>
    </location>
</feature>
<feature type="compositionally biased region" description="Low complexity" evidence="1">
    <location>
        <begin position="135"/>
        <end position="151"/>
    </location>
</feature>
<feature type="compositionally biased region" description="Basic and acidic residues" evidence="1">
    <location>
        <begin position="264"/>
        <end position="279"/>
    </location>
</feature>
<feature type="region of interest" description="Disordered" evidence="1">
    <location>
        <begin position="1"/>
        <end position="56"/>
    </location>
</feature>
<feature type="compositionally biased region" description="Low complexity" evidence="1">
    <location>
        <begin position="393"/>
        <end position="404"/>
    </location>
</feature>
<dbReference type="AlphaFoldDB" id="A0A7R8ZRQ4"/>
<organism evidence="2">
    <name type="scientific">Cyprideis torosa</name>
    <dbReference type="NCBI Taxonomy" id="163714"/>
    <lineage>
        <taxon>Eukaryota</taxon>
        <taxon>Metazoa</taxon>
        <taxon>Ecdysozoa</taxon>
        <taxon>Arthropoda</taxon>
        <taxon>Crustacea</taxon>
        <taxon>Oligostraca</taxon>
        <taxon>Ostracoda</taxon>
        <taxon>Podocopa</taxon>
        <taxon>Podocopida</taxon>
        <taxon>Cytherocopina</taxon>
        <taxon>Cytheroidea</taxon>
        <taxon>Cytherideidae</taxon>
        <taxon>Cyprideis</taxon>
    </lineage>
</organism>
<sequence>PTGRSNSAHALSREGSNPPPHPTPGGQGPRRKRFPSESSPVAHASQAIAPQQEGEKEDLWSAGIVYTEVPCAPPRFASLAAYRALAAQRMRRQRREEQQQYGHLLQQAPPSRMPRPQFQHEERKVFKVEDTPVELSGLASPLSSLSVSSDSGPDEASTSLLRDAISSGKPSTRKDNNNMSAPRQRPTTLQAGGCTDNNNSERAEVNATSMTNSSNWLMKEADPPHGVMLSSLSDFIPPPTEPPPPQMETSSTWLEDIGPPSLLEDMKSSVSDSKKREESSLSSLLENVPPPPELDLMAGSLVSVESLAMDASTELSPPGGAGEEDDNTINSNPNLSDSEDACPSLATDSVYECFDGPTPLQEQPPTPFPLAHSGLEVEGASPKMPFSPDPEKQSPAPQAPQEAPFRVKVVGAVPKVPCNPASPSFIPAPKTQSPSTQAPREPPLSVEVEGAVPKAKEEETRLTPRARRQQEKERFQTYTVIGKDEAPSSPQAPPPEAEGGERNYSTFKKKKREVLPPDDSSEVDVRFLTYRRPSKEEGPPPGPSVDEEDKYKTYKVPKRAPQASPPATATVARVVKPPEEDVRVVRGKKRGGGPPLLHPKPRTASAGPPGASPPLVPPKPPGIRVRETKTTLLRKHSPCPVNRSASNSSIDSGSSNDTAHGPGGRGRLRPPSRVPTAKVTPNRRQPPGAHGNVRPTQL</sequence>
<gene>
    <name evidence="2" type="ORF">CTOB1V02_LOCUS12344</name>
</gene>
<feature type="compositionally biased region" description="Polar residues" evidence="1">
    <location>
        <begin position="177"/>
        <end position="198"/>
    </location>
</feature>
<protein>
    <submittedName>
        <fullName evidence="2">Uncharacterized protein</fullName>
    </submittedName>
</protein>
<proteinExistence type="predicted"/>
<feature type="region of interest" description="Disordered" evidence="1">
    <location>
        <begin position="86"/>
        <end position="698"/>
    </location>
</feature>
<feature type="compositionally biased region" description="Polar residues" evidence="1">
    <location>
        <begin position="205"/>
        <end position="216"/>
    </location>
</feature>
<feature type="non-terminal residue" evidence="2">
    <location>
        <position position="698"/>
    </location>
</feature>